<accession>A0A430S295</accession>
<name>A0A430S295_THESC</name>
<evidence type="ECO:0000313" key="3">
    <source>
        <dbReference type="Proteomes" id="UP000287306"/>
    </source>
</evidence>
<dbReference type="EMBL" id="PELY01000054">
    <property type="protein sequence ID" value="RTH27812.1"/>
    <property type="molecule type" value="Genomic_DNA"/>
</dbReference>
<evidence type="ECO:0000259" key="1">
    <source>
        <dbReference type="Pfam" id="PF09084"/>
    </source>
</evidence>
<dbReference type="InterPro" id="IPR006311">
    <property type="entry name" value="TAT_signal"/>
</dbReference>
<dbReference type="Proteomes" id="UP000287306">
    <property type="component" value="Unassembled WGS sequence"/>
</dbReference>
<reference evidence="2 3" key="1">
    <citation type="journal article" date="2019" name="Extremophiles">
        <title>Biogeography of thermophiles and predominance of Thermus scotoductus in domestic water heaters.</title>
        <authorList>
            <person name="Wilpiszeski R.L."/>
            <person name="Zhang Z."/>
            <person name="House C.H."/>
        </authorList>
    </citation>
    <scope>NUCLEOTIDE SEQUENCE [LARGE SCALE GENOMIC DNA]</scope>
    <source>
        <strain evidence="2 3">25_S25</strain>
    </source>
</reference>
<proteinExistence type="predicted"/>
<feature type="domain" description="SsuA/THI5-like" evidence="1">
    <location>
        <begin position="52"/>
        <end position="264"/>
    </location>
</feature>
<comment type="caution">
    <text evidence="2">The sequence shown here is derived from an EMBL/GenBank/DDBJ whole genome shotgun (WGS) entry which is preliminary data.</text>
</comment>
<dbReference type="InterPro" id="IPR015168">
    <property type="entry name" value="SsuA/THI5"/>
</dbReference>
<dbReference type="AlphaFoldDB" id="A0A430S295"/>
<gene>
    <name evidence="2" type="ORF">CSW38_02465</name>
</gene>
<dbReference type="RefSeq" id="WP_126201416.1">
    <property type="nucleotide sequence ID" value="NZ_PELL01000422.1"/>
</dbReference>
<dbReference type="SUPFAM" id="SSF53850">
    <property type="entry name" value="Periplasmic binding protein-like II"/>
    <property type="match status" value="1"/>
</dbReference>
<dbReference type="PROSITE" id="PS51318">
    <property type="entry name" value="TAT"/>
    <property type="match status" value="1"/>
</dbReference>
<organism evidence="2 3">
    <name type="scientific">Thermus scotoductus</name>
    <dbReference type="NCBI Taxonomy" id="37636"/>
    <lineage>
        <taxon>Bacteria</taxon>
        <taxon>Thermotogati</taxon>
        <taxon>Deinococcota</taxon>
        <taxon>Deinococci</taxon>
        <taxon>Thermales</taxon>
        <taxon>Thermaceae</taxon>
        <taxon>Thermus</taxon>
    </lineage>
</organism>
<sequence length="344" mass="37798">MGKRVQQSSRRRFLREAVALAAYSVLCSGQTSAQGAFDLGRIAITWYPIFLYHLPTTIGLEKGFFDAEGVRIREIVGARGGGETIRAITEGNLLLGEAATAAAVLAILRAREPLVIVGAGVKSPGDIAWVVLPDSPLRRIEDLRGKRMSYTSPGSVTEQVAIMSLQRAGIDPKEVRLVASGGIGEGLALLRRREVDAAAILEPTYTLSASDLRILFYARQYVPLYLQTVILARKSLIDRNPEVVRGFLRARRRGVEAIMNDLREAARIYGRVNNLSEDLGLRVLRNSGVHVGAYYSDGRLSAAGLQTVEEGMRLSGDIPKDYRIPWRSIVDQRFLEADQRIGLP</sequence>
<dbReference type="Pfam" id="PF09084">
    <property type="entry name" value="NMT1"/>
    <property type="match status" value="1"/>
</dbReference>
<dbReference type="Gene3D" id="3.40.190.10">
    <property type="entry name" value="Periplasmic binding protein-like II"/>
    <property type="match status" value="2"/>
</dbReference>
<dbReference type="PANTHER" id="PTHR30024">
    <property type="entry name" value="ALIPHATIC SULFONATES-BINDING PROTEIN-RELATED"/>
    <property type="match status" value="1"/>
</dbReference>
<evidence type="ECO:0000313" key="2">
    <source>
        <dbReference type="EMBL" id="RTH27812.1"/>
    </source>
</evidence>
<protein>
    <recommendedName>
        <fullName evidence="1">SsuA/THI5-like domain-containing protein</fullName>
    </recommendedName>
</protein>